<dbReference type="GO" id="GO:0016787">
    <property type="term" value="F:hydrolase activity"/>
    <property type="evidence" value="ECO:0007669"/>
    <property type="project" value="UniProtKB-KW"/>
</dbReference>
<sequence>MSIKEILKKIDGSKQFVIDMQKGLTAIPALSPTLPGGEGEYDKAVYLESVLKKMKFDEVYRLDCPDKKAKNGVRPNIIAKYYGKDKTKNFWVMAHMDIVSPGDLSLWKTDPYKAEVKGDLIYGRGTEDNQQGLISGLVAVKAMMDLGIRPDINFSFIFNADEETGSAYGIGHIVKKHFKIFGKNDCVMVPDGGNKEGTQVEVAEKSICWLKFKVFGKQFHASMPESGNNAHRAGANLIVALDEALHKKFNKKDKMFAPSVSTFEPTKKESNVDSINILPGEDVFYFDCRILPVYKVEQVMKEVNAVVKKISQKFKTKITVEVVQNESSIPTNPKAEIVKATVNAVKLVYKNNPKVVGIGGGTVSAFLRNKGVPCVVYSKLLETLHSPNECSSIKNTLGDAKVFAHMAMTLK</sequence>
<dbReference type="HOGENOM" id="CLU_021802_2_2_0"/>
<comment type="similarity">
    <text evidence="3">Belongs to the peptidase M20A family.</text>
</comment>
<dbReference type="InterPro" id="IPR011650">
    <property type="entry name" value="Peptidase_M20_dimer"/>
</dbReference>
<dbReference type="KEGG" id="emi:Emin_0234"/>
<evidence type="ECO:0000256" key="7">
    <source>
        <dbReference type="ARBA" id="ARBA00023285"/>
    </source>
</evidence>
<keyword evidence="5" id="KW-0378">Hydrolase</keyword>
<dbReference type="PANTHER" id="PTHR43808:SF32">
    <property type="entry name" value="ARGE_DAPE-RELATED DEACYLASE"/>
    <property type="match status" value="1"/>
</dbReference>
<keyword evidence="7" id="KW-0170">Cobalt</keyword>
<dbReference type="Gene3D" id="3.40.630.10">
    <property type="entry name" value="Zn peptidases"/>
    <property type="match status" value="2"/>
</dbReference>
<evidence type="ECO:0000256" key="6">
    <source>
        <dbReference type="ARBA" id="ARBA00022833"/>
    </source>
</evidence>
<evidence type="ECO:0000256" key="1">
    <source>
        <dbReference type="ARBA" id="ARBA00001941"/>
    </source>
</evidence>
<dbReference type="Pfam" id="PF01546">
    <property type="entry name" value="Peptidase_M20"/>
    <property type="match status" value="1"/>
</dbReference>
<reference evidence="9 10" key="1">
    <citation type="journal article" date="2009" name="Appl. Environ. Microbiol.">
        <title>Genomic analysis of 'Elusimicrobium minutum,' the first cultivated representative of the phylum 'Elusimicrobia' (formerly termite group 1).</title>
        <authorList>
            <person name="Herlemann D.P.R."/>
            <person name="Geissinger O."/>
            <person name="Ikeda-Ohtsubo W."/>
            <person name="Kunin V."/>
            <person name="Sun H."/>
            <person name="Lapidus A."/>
            <person name="Hugenholtz P."/>
            <person name="Brune A."/>
        </authorList>
    </citation>
    <scope>NUCLEOTIDE SEQUENCE [LARGE SCALE GENOMIC DNA]</scope>
    <source>
        <strain evidence="9 10">Pei191</strain>
    </source>
</reference>
<dbReference type="InterPro" id="IPR036264">
    <property type="entry name" value="Bact_exopeptidase_dim_dom"/>
</dbReference>
<accession>B2KB37</accession>
<dbReference type="Gene3D" id="3.30.70.360">
    <property type="match status" value="1"/>
</dbReference>
<dbReference type="InterPro" id="IPR050072">
    <property type="entry name" value="Peptidase_M20A"/>
</dbReference>
<dbReference type="PANTHER" id="PTHR43808">
    <property type="entry name" value="ACETYLORNITHINE DEACETYLASE"/>
    <property type="match status" value="1"/>
</dbReference>
<keyword evidence="10" id="KW-1185">Reference proteome</keyword>
<name>B2KB37_ELUMP</name>
<dbReference type="NCBIfam" id="NF010589">
    <property type="entry name" value="PRK13983.1"/>
    <property type="match status" value="1"/>
</dbReference>
<proteinExistence type="inferred from homology"/>
<evidence type="ECO:0000256" key="3">
    <source>
        <dbReference type="ARBA" id="ARBA00006247"/>
    </source>
</evidence>
<dbReference type="InterPro" id="IPR010182">
    <property type="entry name" value="ArgE/DapE"/>
</dbReference>
<dbReference type="Proteomes" id="UP000001029">
    <property type="component" value="Chromosome"/>
</dbReference>
<dbReference type="RefSeq" id="WP_012414411.1">
    <property type="nucleotide sequence ID" value="NC_010644.1"/>
</dbReference>
<evidence type="ECO:0000256" key="2">
    <source>
        <dbReference type="ARBA" id="ARBA00001947"/>
    </source>
</evidence>
<gene>
    <name evidence="9" type="ordered locus">Emin_0234</name>
</gene>
<keyword evidence="4" id="KW-0479">Metal-binding</keyword>
<evidence type="ECO:0000256" key="4">
    <source>
        <dbReference type="ARBA" id="ARBA00022723"/>
    </source>
</evidence>
<comment type="cofactor">
    <cofactor evidence="1">
        <name>Co(2+)</name>
        <dbReference type="ChEBI" id="CHEBI:48828"/>
    </cofactor>
</comment>
<dbReference type="STRING" id="445932.Emin_0234"/>
<evidence type="ECO:0000256" key="5">
    <source>
        <dbReference type="ARBA" id="ARBA00022801"/>
    </source>
</evidence>
<dbReference type="GO" id="GO:0046872">
    <property type="term" value="F:metal ion binding"/>
    <property type="evidence" value="ECO:0007669"/>
    <property type="project" value="UniProtKB-KW"/>
</dbReference>
<protein>
    <submittedName>
        <fullName evidence="9">Succinyl-diaminopimelate desuccinylase</fullName>
    </submittedName>
</protein>
<evidence type="ECO:0000313" key="10">
    <source>
        <dbReference type="Proteomes" id="UP000001029"/>
    </source>
</evidence>
<dbReference type="InterPro" id="IPR002933">
    <property type="entry name" value="Peptidase_M20"/>
</dbReference>
<feature type="domain" description="Peptidase M20 dimerisation" evidence="8">
    <location>
        <begin position="202"/>
        <end position="311"/>
    </location>
</feature>
<dbReference type="OrthoDB" id="9761532at2"/>
<organism evidence="9 10">
    <name type="scientific">Elusimicrobium minutum (strain Pei191)</name>
    <dbReference type="NCBI Taxonomy" id="445932"/>
    <lineage>
        <taxon>Bacteria</taxon>
        <taxon>Pseudomonadati</taxon>
        <taxon>Elusimicrobiota</taxon>
        <taxon>Elusimicrobia</taxon>
        <taxon>Elusimicrobiales</taxon>
        <taxon>Elusimicrobiaceae</taxon>
        <taxon>Elusimicrobium</taxon>
    </lineage>
</organism>
<dbReference type="SUPFAM" id="SSF55031">
    <property type="entry name" value="Bacterial exopeptidase dimerisation domain"/>
    <property type="match status" value="1"/>
</dbReference>
<dbReference type="AlphaFoldDB" id="B2KB37"/>
<keyword evidence="6" id="KW-0862">Zinc</keyword>
<dbReference type="Pfam" id="PF07687">
    <property type="entry name" value="M20_dimer"/>
    <property type="match status" value="1"/>
</dbReference>
<evidence type="ECO:0000313" key="9">
    <source>
        <dbReference type="EMBL" id="ACC97796.1"/>
    </source>
</evidence>
<dbReference type="EMBL" id="CP001055">
    <property type="protein sequence ID" value="ACC97796.1"/>
    <property type="molecule type" value="Genomic_DNA"/>
</dbReference>
<evidence type="ECO:0000259" key="8">
    <source>
        <dbReference type="Pfam" id="PF07687"/>
    </source>
</evidence>
<dbReference type="NCBIfam" id="TIGR01910">
    <property type="entry name" value="DapE-ArgE"/>
    <property type="match status" value="1"/>
</dbReference>
<comment type="cofactor">
    <cofactor evidence="2">
        <name>Zn(2+)</name>
        <dbReference type="ChEBI" id="CHEBI:29105"/>
    </cofactor>
</comment>
<dbReference type="SUPFAM" id="SSF53187">
    <property type="entry name" value="Zn-dependent exopeptidases"/>
    <property type="match status" value="1"/>
</dbReference>